<feature type="transmembrane region" description="Helical" evidence="2">
    <location>
        <begin position="161"/>
        <end position="178"/>
    </location>
</feature>
<gene>
    <name evidence="4" type="ORF">C4532_18745</name>
</gene>
<evidence type="ECO:0000259" key="3">
    <source>
        <dbReference type="Pfam" id="PF13548"/>
    </source>
</evidence>
<evidence type="ECO:0000313" key="5">
    <source>
        <dbReference type="Proteomes" id="UP000285961"/>
    </source>
</evidence>
<evidence type="ECO:0000313" key="4">
    <source>
        <dbReference type="EMBL" id="RJP64683.1"/>
    </source>
</evidence>
<dbReference type="Pfam" id="PF13548">
    <property type="entry name" value="DUF4126"/>
    <property type="match status" value="1"/>
</dbReference>
<dbReference type="Proteomes" id="UP000285961">
    <property type="component" value="Unassembled WGS sequence"/>
</dbReference>
<sequence>MEALVKLSSVMGLSMTSGINLYATVAVVGLVTKFDMIKGLPPEFKAFDNNAVILIAIALYLCEFAADKIPGFDSLWDSIHTIIRPFGAALISLTVIGEADPSVEVLAALLGASLALATHTAKAGTRLIVNTSPEPFSNVAVSLAEDVGVVGFSVLVMSHPYISLVVSVVLLVLLIWFGPGLWRGALLILKAIPVGLFSLFSGAREPELRDSLPDSLEEAVDAETAKDEQIRAALKCYARKVKGCGRNRKGYLILSDRRLLFAFRKFFRTNLKQWQFSELEKAGLQKRFLVDVLRIKVEHKFVQFIFLKNKSGAARKLSEILGESAGGEGEKIVRREPVPETGLSES</sequence>
<organism evidence="4 5">
    <name type="scientific">Candidatus Abyssobacteria bacterium SURF_17</name>
    <dbReference type="NCBI Taxonomy" id="2093361"/>
    <lineage>
        <taxon>Bacteria</taxon>
        <taxon>Pseudomonadati</taxon>
        <taxon>Candidatus Hydrogenedentota</taxon>
        <taxon>Candidatus Abyssobacteria</taxon>
    </lineage>
</organism>
<feature type="region of interest" description="Disordered" evidence="1">
    <location>
        <begin position="325"/>
        <end position="346"/>
    </location>
</feature>
<feature type="compositionally biased region" description="Basic and acidic residues" evidence="1">
    <location>
        <begin position="328"/>
        <end position="338"/>
    </location>
</feature>
<proteinExistence type="predicted"/>
<comment type="caution">
    <text evidence="4">The sequence shown here is derived from an EMBL/GenBank/DDBJ whole genome shotgun (WGS) entry which is preliminary data.</text>
</comment>
<evidence type="ECO:0000256" key="1">
    <source>
        <dbReference type="SAM" id="MobiDB-lite"/>
    </source>
</evidence>
<dbReference type="InterPro" id="IPR025196">
    <property type="entry name" value="DUF4126"/>
</dbReference>
<protein>
    <submittedName>
        <fullName evidence="4">DUF4126 domain-containing protein</fullName>
    </submittedName>
</protein>
<keyword evidence="2" id="KW-0812">Transmembrane</keyword>
<dbReference type="AlphaFoldDB" id="A0A419EPA1"/>
<keyword evidence="2" id="KW-1133">Transmembrane helix</keyword>
<reference evidence="4 5" key="1">
    <citation type="journal article" date="2017" name="ISME J.">
        <title>Energy and carbon metabolisms in a deep terrestrial subsurface fluid microbial community.</title>
        <authorList>
            <person name="Momper L."/>
            <person name="Jungbluth S.P."/>
            <person name="Lee M.D."/>
            <person name="Amend J.P."/>
        </authorList>
    </citation>
    <scope>NUCLEOTIDE SEQUENCE [LARGE SCALE GENOMIC DNA]</scope>
    <source>
        <strain evidence="4">SURF_17</strain>
    </source>
</reference>
<name>A0A419EPA1_9BACT</name>
<evidence type="ECO:0000256" key="2">
    <source>
        <dbReference type="SAM" id="Phobius"/>
    </source>
</evidence>
<feature type="transmembrane region" description="Helical" evidence="2">
    <location>
        <begin position="12"/>
        <end position="31"/>
    </location>
</feature>
<keyword evidence="2" id="KW-0472">Membrane</keyword>
<dbReference type="EMBL" id="QZKI01000136">
    <property type="protein sequence ID" value="RJP64683.1"/>
    <property type="molecule type" value="Genomic_DNA"/>
</dbReference>
<accession>A0A419EPA1</accession>
<feature type="domain" description="DUF4126" evidence="3">
    <location>
        <begin position="9"/>
        <end position="177"/>
    </location>
</feature>